<evidence type="ECO:0008006" key="3">
    <source>
        <dbReference type="Google" id="ProtNLM"/>
    </source>
</evidence>
<reference evidence="1 2" key="1">
    <citation type="submission" date="2018-09" db="EMBL/GenBank/DDBJ databases">
        <title>Comparative Genomics of Wolbachia-Cardinium Dual Endosymbiosis in a Plant-Parasitic Nematode.</title>
        <authorList>
            <person name="Brown A.M.V."/>
            <person name="Wasala S.K."/>
            <person name="Howe D.K."/>
            <person name="Peetz A.B."/>
            <person name="Zasada I.A."/>
            <person name="Denver D.R."/>
        </authorList>
    </citation>
    <scope>NUCLEOTIDE SEQUENCE [LARGE SCALE GENOMIC DNA]</scope>
    <source>
        <strain evidence="1 2">Pp_1</strain>
    </source>
</reference>
<accession>A0A3N2QBE0</accession>
<organism evidence="1 2">
    <name type="scientific">Candidatus Cardinium hertigii</name>
    <dbReference type="NCBI Taxonomy" id="247481"/>
    <lineage>
        <taxon>Bacteria</taxon>
        <taxon>Pseudomonadati</taxon>
        <taxon>Bacteroidota</taxon>
        <taxon>Cytophagia</taxon>
        <taxon>Cytophagales</taxon>
        <taxon>Amoebophilaceae</taxon>
        <taxon>Candidatus Cardinium</taxon>
    </lineage>
</organism>
<dbReference type="OrthoDB" id="594666at2"/>
<name>A0A3N2QBE0_9BACT</name>
<protein>
    <recommendedName>
        <fullName evidence="3">Tetratricopeptide repeat protein</fullName>
    </recommendedName>
</protein>
<dbReference type="RefSeq" id="WP_123663388.1">
    <property type="nucleotide sequence ID" value="NZ_RARA01000026.1"/>
</dbReference>
<evidence type="ECO:0000313" key="1">
    <source>
        <dbReference type="EMBL" id="ROT47127.1"/>
    </source>
</evidence>
<proteinExistence type="predicted"/>
<keyword evidence="2" id="KW-1185">Reference proteome</keyword>
<sequence length="208" mass="23839">MQVQKLLKLLEDPATLSSEDLSDLEALIQEYPYFYLAHALLAKAVYVHENDVEKYVVQRAATYAPDRTHLRIWLENKLALPPCTRSVRAAPTPETYTTNNYLDMVAKKSLKKSTNEISIKQFSIIDTILNKNLQFDPFVEVAPEVLSVDLSAQGTSLDERFATEALAGIMVQQKKYKRAIRMYEHLILKYPEKKEYLSDIISNLNKVL</sequence>
<dbReference type="Proteomes" id="UP000270927">
    <property type="component" value="Unassembled WGS sequence"/>
</dbReference>
<dbReference type="EMBL" id="RARA01000026">
    <property type="protein sequence ID" value="ROT47127.1"/>
    <property type="molecule type" value="Genomic_DNA"/>
</dbReference>
<gene>
    <name evidence="1" type="ORF">EDM02_04560</name>
</gene>
<evidence type="ECO:0000313" key="2">
    <source>
        <dbReference type="Proteomes" id="UP000270927"/>
    </source>
</evidence>
<dbReference type="AlphaFoldDB" id="A0A3N2QBE0"/>
<comment type="caution">
    <text evidence="1">The sequence shown here is derived from an EMBL/GenBank/DDBJ whole genome shotgun (WGS) entry which is preliminary data.</text>
</comment>